<keyword evidence="11" id="KW-0812">Transmembrane</keyword>
<comment type="subcellular location">
    <subcellularLocation>
        <location evidence="2">Endomembrane system</location>
    </subcellularLocation>
</comment>
<keyword evidence="7 11" id="KW-0472">Membrane</keyword>
<protein>
    <recommendedName>
        <fullName evidence="4 10">Mannan endo-1,6-alpha-mannosidase</fullName>
        <ecNumber evidence="4 10">3.2.1.101</ecNumber>
    </recommendedName>
</protein>
<dbReference type="InterPro" id="IPR008928">
    <property type="entry name" value="6-hairpin_glycosidase_sf"/>
</dbReference>
<dbReference type="FunFam" id="1.50.10.20:FF:000006">
    <property type="entry name" value="Mannan endo-1,6-alpha-mannosidase"/>
    <property type="match status" value="1"/>
</dbReference>
<dbReference type="PIRSF" id="PIRSF016302">
    <property type="entry name" value="Man_a_manosd"/>
    <property type="match status" value="1"/>
</dbReference>
<evidence type="ECO:0000256" key="8">
    <source>
        <dbReference type="ARBA" id="ARBA00023180"/>
    </source>
</evidence>
<comment type="catalytic activity">
    <reaction evidence="1 10">
        <text>Random hydrolysis of (1-&gt;6)-alpha-D-mannosidic linkages in unbranched (1-&gt;6)-mannans.</text>
        <dbReference type="EC" id="3.2.1.101"/>
    </reaction>
</comment>
<keyword evidence="11" id="KW-1133">Transmembrane helix</keyword>
<evidence type="ECO:0000256" key="7">
    <source>
        <dbReference type="ARBA" id="ARBA00023136"/>
    </source>
</evidence>
<evidence type="ECO:0000256" key="4">
    <source>
        <dbReference type="ARBA" id="ARBA00012350"/>
    </source>
</evidence>
<evidence type="ECO:0000256" key="9">
    <source>
        <dbReference type="ARBA" id="ARBA00023295"/>
    </source>
</evidence>
<feature type="signal peptide" evidence="12">
    <location>
        <begin position="1"/>
        <end position="16"/>
    </location>
</feature>
<evidence type="ECO:0000256" key="6">
    <source>
        <dbReference type="ARBA" id="ARBA00022801"/>
    </source>
</evidence>
<keyword evidence="8" id="KW-0325">Glycoprotein</keyword>
<dbReference type="InterPro" id="IPR005198">
    <property type="entry name" value="Glyco_hydro_76"/>
</dbReference>
<dbReference type="Gene3D" id="1.50.10.20">
    <property type="match status" value="1"/>
</dbReference>
<organism evidence="13 14">
    <name type="scientific">Zymoseptoria tritici ST99CH_1A5</name>
    <dbReference type="NCBI Taxonomy" id="1276529"/>
    <lineage>
        <taxon>Eukaryota</taxon>
        <taxon>Fungi</taxon>
        <taxon>Dikarya</taxon>
        <taxon>Ascomycota</taxon>
        <taxon>Pezizomycotina</taxon>
        <taxon>Dothideomycetes</taxon>
        <taxon>Dothideomycetidae</taxon>
        <taxon>Mycosphaerellales</taxon>
        <taxon>Mycosphaerellaceae</taxon>
        <taxon>Zymoseptoria</taxon>
    </lineage>
</organism>
<evidence type="ECO:0000256" key="1">
    <source>
        <dbReference type="ARBA" id="ARBA00001452"/>
    </source>
</evidence>
<evidence type="ECO:0000256" key="2">
    <source>
        <dbReference type="ARBA" id="ARBA00004308"/>
    </source>
</evidence>
<keyword evidence="9 10" id="KW-0326">Glycosidase</keyword>
<dbReference type="GO" id="GO:0012505">
    <property type="term" value="C:endomembrane system"/>
    <property type="evidence" value="ECO:0007669"/>
    <property type="project" value="UniProtKB-SubCell"/>
</dbReference>
<dbReference type="PANTHER" id="PTHR12145">
    <property type="entry name" value="MANNAN ENDO-1,6-ALPHA-MANNOSIDASE DCW1"/>
    <property type="match status" value="1"/>
</dbReference>
<dbReference type="Pfam" id="PF03663">
    <property type="entry name" value="Glyco_hydro_76"/>
    <property type="match status" value="1"/>
</dbReference>
<dbReference type="InterPro" id="IPR014480">
    <property type="entry name" value="Mannan-1_6-alpha_mannosidase"/>
</dbReference>
<dbReference type="SUPFAM" id="SSF48208">
    <property type="entry name" value="Six-hairpin glycosidases"/>
    <property type="match status" value="1"/>
</dbReference>
<dbReference type="GO" id="GO:0016052">
    <property type="term" value="P:carbohydrate catabolic process"/>
    <property type="evidence" value="ECO:0007669"/>
    <property type="project" value="InterPro"/>
</dbReference>
<comment type="similarity">
    <text evidence="3 10">Belongs to the glycosyl hydrolase 76 family.</text>
</comment>
<dbReference type="GO" id="GO:0008496">
    <property type="term" value="F:mannan endo-1,6-alpha-mannosidase activity"/>
    <property type="evidence" value="ECO:0007669"/>
    <property type="project" value="UniProtKB-UniRule"/>
</dbReference>
<dbReference type="EMBL" id="LT882676">
    <property type="protein sequence ID" value="SMY19371.1"/>
    <property type="molecule type" value="Genomic_DNA"/>
</dbReference>
<dbReference type="EC" id="3.2.1.101" evidence="4 10"/>
<evidence type="ECO:0000256" key="10">
    <source>
        <dbReference type="PIRNR" id="PIRNR016302"/>
    </source>
</evidence>
<evidence type="ECO:0000256" key="11">
    <source>
        <dbReference type="SAM" id="Phobius"/>
    </source>
</evidence>
<evidence type="ECO:0000256" key="3">
    <source>
        <dbReference type="ARBA" id="ARBA00009699"/>
    </source>
</evidence>
<evidence type="ECO:0000256" key="12">
    <source>
        <dbReference type="SAM" id="SignalP"/>
    </source>
</evidence>
<reference evidence="13 14" key="1">
    <citation type="submission" date="2016-10" db="EMBL/GenBank/DDBJ databases">
        <authorList>
            <person name="Varghese N."/>
        </authorList>
    </citation>
    <scope>NUCLEOTIDE SEQUENCE [LARGE SCALE GENOMIC DNA]</scope>
</reference>
<gene>
    <name evidence="13" type="ORF">ZT1A5_G806</name>
</gene>
<accession>A0A1Y6LA09</accession>
<dbReference type="AlphaFoldDB" id="A0A1Y6LA09"/>
<keyword evidence="6 10" id="KW-0378">Hydrolase</keyword>
<sequence length="451" mass="49767">MRPRLLLVALLESVQAIKLDVDDPESIKAAAKTVAWDLVDWYSGNETGQSPGMLPDPYYWWAAGAMFGSLIDYWYYTGDDTYNEITTQGITFQVGPNRDFMEPNHTKSLGNDDQAFWALTAMTAAEVNFPNPPEDQPQWLALAQGVFNTQYPRWNTETCGGGLKWQIFAFNNGYSYKNSITNGCFFNLAARLGMYTSNTTYLEWAARAYDWTFNVGLIDNSNFGVYDGSDDTLNCTDYNHIQWSYNVGVYLLGTAVMWNQTEGEEQAKWERHARGLLEAAQRTFFYEDSQIMFEVACEPSANCNVDQTSFKAYLSRWMTASTKVAPWMYEIVMPLMRISAQAAAAQCTGGETGTKCGTRWYEGGYDGTYGVGQQMNALEVIQSNLIDEVLGPLGNGTGGTSVGDINAGGRGYSAGGDNYGGTITTADRAGAGILTALVLAIFVGGGYWMIR</sequence>
<evidence type="ECO:0000256" key="5">
    <source>
        <dbReference type="ARBA" id="ARBA00022729"/>
    </source>
</evidence>
<dbReference type="Proteomes" id="UP000215453">
    <property type="component" value="Chromosome 1"/>
</dbReference>
<dbReference type="GO" id="GO:0009272">
    <property type="term" value="P:fungal-type cell wall biogenesis"/>
    <property type="evidence" value="ECO:0007669"/>
    <property type="project" value="TreeGrafter"/>
</dbReference>
<dbReference type="PANTHER" id="PTHR12145:SF36">
    <property type="entry name" value="MANNAN ENDO-1,6-ALPHA-MANNOSIDASE DCW1"/>
    <property type="match status" value="1"/>
</dbReference>
<name>A0A1Y6LA09_ZYMTR</name>
<keyword evidence="5 12" id="KW-0732">Signal</keyword>
<evidence type="ECO:0000313" key="13">
    <source>
        <dbReference type="EMBL" id="SMY19371.1"/>
    </source>
</evidence>
<evidence type="ECO:0000313" key="14">
    <source>
        <dbReference type="Proteomes" id="UP000215453"/>
    </source>
</evidence>
<feature type="chain" id="PRO_5012893289" description="Mannan endo-1,6-alpha-mannosidase" evidence="12">
    <location>
        <begin position="17"/>
        <end position="451"/>
    </location>
</feature>
<proteinExistence type="inferred from homology"/>
<feature type="transmembrane region" description="Helical" evidence="11">
    <location>
        <begin position="429"/>
        <end position="450"/>
    </location>
</feature>